<dbReference type="PANTHER" id="PTHR10578:SF143">
    <property type="entry name" value="FMN-DEPENDENT ALPHA-HYDROXY ACID DEHYDROGENASE PB1A11.03"/>
    <property type="match status" value="1"/>
</dbReference>
<dbReference type="Pfam" id="PF01070">
    <property type="entry name" value="FMN_dh"/>
    <property type="match status" value="1"/>
</dbReference>
<evidence type="ECO:0000313" key="5">
    <source>
        <dbReference type="EMBL" id="GMA93336.1"/>
    </source>
</evidence>
<gene>
    <name evidence="5" type="ORF">GCM10025881_01600</name>
</gene>
<comment type="cofactor">
    <cofactor evidence="1">
        <name>FMN</name>
        <dbReference type="ChEBI" id="CHEBI:58210"/>
    </cofactor>
</comment>
<keyword evidence="6" id="KW-1185">Reference proteome</keyword>
<comment type="caution">
    <text evidence="5">The sequence shown here is derived from an EMBL/GenBank/DDBJ whole genome shotgun (WGS) entry which is preliminary data.</text>
</comment>
<keyword evidence="2" id="KW-0560">Oxidoreductase</keyword>
<accession>A0ABQ6K3J0</accession>
<dbReference type="SUPFAM" id="SSF51395">
    <property type="entry name" value="FMN-linked oxidoreductases"/>
    <property type="match status" value="1"/>
</dbReference>
<dbReference type="InterPro" id="IPR000262">
    <property type="entry name" value="FMN-dep_DH"/>
</dbReference>
<evidence type="ECO:0000259" key="4">
    <source>
        <dbReference type="PROSITE" id="PS51349"/>
    </source>
</evidence>
<dbReference type="InterPro" id="IPR037396">
    <property type="entry name" value="FMN_HAD"/>
</dbReference>
<proteinExistence type="predicted"/>
<reference evidence="6" key="1">
    <citation type="journal article" date="2019" name="Int. J. Syst. Evol. Microbiol.">
        <title>The Global Catalogue of Microorganisms (GCM) 10K type strain sequencing project: providing services to taxonomists for standard genome sequencing and annotation.</title>
        <authorList>
            <consortium name="The Broad Institute Genomics Platform"/>
            <consortium name="The Broad Institute Genome Sequencing Center for Infectious Disease"/>
            <person name="Wu L."/>
            <person name="Ma J."/>
        </authorList>
    </citation>
    <scope>NUCLEOTIDE SEQUENCE [LARGE SCALE GENOMIC DNA]</scope>
    <source>
        <strain evidence="6">NBRC 108894</strain>
    </source>
</reference>
<evidence type="ECO:0000256" key="3">
    <source>
        <dbReference type="SAM" id="MobiDB-lite"/>
    </source>
</evidence>
<name>A0ABQ6K3J0_9MICO</name>
<dbReference type="PROSITE" id="PS51349">
    <property type="entry name" value="FMN_HYDROXY_ACID_DH_2"/>
    <property type="match status" value="1"/>
</dbReference>
<evidence type="ECO:0000313" key="6">
    <source>
        <dbReference type="Proteomes" id="UP001157034"/>
    </source>
</evidence>
<organism evidence="5 6">
    <name type="scientific">Pseudolysinimonas kribbensis</name>
    <dbReference type="NCBI Taxonomy" id="433641"/>
    <lineage>
        <taxon>Bacteria</taxon>
        <taxon>Bacillati</taxon>
        <taxon>Actinomycetota</taxon>
        <taxon>Actinomycetes</taxon>
        <taxon>Micrococcales</taxon>
        <taxon>Microbacteriaceae</taxon>
        <taxon>Pseudolysinimonas</taxon>
    </lineage>
</organism>
<dbReference type="EMBL" id="BSVB01000001">
    <property type="protein sequence ID" value="GMA93336.1"/>
    <property type="molecule type" value="Genomic_DNA"/>
</dbReference>
<evidence type="ECO:0000256" key="2">
    <source>
        <dbReference type="ARBA" id="ARBA00023002"/>
    </source>
</evidence>
<dbReference type="Gene3D" id="3.20.20.70">
    <property type="entry name" value="Aldolase class I"/>
    <property type="match status" value="1"/>
</dbReference>
<dbReference type="PANTHER" id="PTHR10578">
    <property type="entry name" value="S -2-HYDROXY-ACID OXIDASE-RELATED"/>
    <property type="match status" value="1"/>
</dbReference>
<feature type="region of interest" description="Disordered" evidence="3">
    <location>
        <begin position="74"/>
        <end position="97"/>
    </location>
</feature>
<dbReference type="InterPro" id="IPR013785">
    <property type="entry name" value="Aldolase_TIM"/>
</dbReference>
<feature type="domain" description="FMN hydroxy acid dehydrogenase" evidence="4">
    <location>
        <begin position="1"/>
        <end position="88"/>
    </location>
</feature>
<protein>
    <recommendedName>
        <fullName evidence="4">FMN hydroxy acid dehydrogenase domain-containing protein</fullName>
    </recommendedName>
</protein>
<sequence length="97" mass="9795">MADAIGGSAPIVFDSGVRGGADVLRALALGATAVAVAHPWIYGLAIAGEEGAREALRNVLAEFDLTLGLSGHRSPAELDRDSLAITPPGGDAPSPHR</sequence>
<evidence type="ECO:0000256" key="1">
    <source>
        <dbReference type="ARBA" id="ARBA00001917"/>
    </source>
</evidence>
<dbReference type="Proteomes" id="UP001157034">
    <property type="component" value="Unassembled WGS sequence"/>
</dbReference>